<evidence type="ECO:0000313" key="2">
    <source>
        <dbReference type="Proteomes" id="UP000790377"/>
    </source>
</evidence>
<evidence type="ECO:0000313" key="1">
    <source>
        <dbReference type="EMBL" id="KAH7913004.1"/>
    </source>
</evidence>
<proteinExistence type="predicted"/>
<sequence>MPISEPTIFKPGVGFIGRRSSLPLSESVTKPRRDRQDKKRVARAQAKLRNKLSRTSAALKPPANEKKRRGIFWSRGNHKSNLRASCGKGAILRPNQSPKENTSQRLSNFFVPTTPGRTNCSPRDEHDLKQTCIDEISEPVPSASLHSHMKRKLTALSLKLLNFHSLSRDPTLPMGLRTGRSPKGDNNVVHDAQSSSESFLGIIPNNLAPSSLVSLRPVNRNIRRRESSTEEVITRKRPRFWRSISSTTSFSLDNPLRGPTDSRRLLSIGEMPVDEDVNDSDIHTRHTSSLGLSSMHSDQSQSSGRGSPWTAWLGSSSQLCTSPTLEPTELIDNTDQFMLDQETNFNEGNDVILAPVRRVAGDDGQRDDSVEFYTGEDDGRKDLKKLKLGHRGNMDVFGLGALARALPNINKLFHR</sequence>
<reference evidence="1" key="1">
    <citation type="journal article" date="2021" name="New Phytol.">
        <title>Evolutionary innovations through gain and loss of genes in the ectomycorrhizal Boletales.</title>
        <authorList>
            <person name="Wu G."/>
            <person name="Miyauchi S."/>
            <person name="Morin E."/>
            <person name="Kuo A."/>
            <person name="Drula E."/>
            <person name="Varga T."/>
            <person name="Kohler A."/>
            <person name="Feng B."/>
            <person name="Cao Y."/>
            <person name="Lipzen A."/>
            <person name="Daum C."/>
            <person name="Hundley H."/>
            <person name="Pangilinan J."/>
            <person name="Johnson J."/>
            <person name="Barry K."/>
            <person name="LaButti K."/>
            <person name="Ng V."/>
            <person name="Ahrendt S."/>
            <person name="Min B."/>
            <person name="Choi I.G."/>
            <person name="Park H."/>
            <person name="Plett J.M."/>
            <person name="Magnuson J."/>
            <person name="Spatafora J.W."/>
            <person name="Nagy L.G."/>
            <person name="Henrissat B."/>
            <person name="Grigoriev I.V."/>
            <person name="Yang Z.L."/>
            <person name="Xu J."/>
            <person name="Martin F.M."/>
        </authorList>
    </citation>
    <scope>NUCLEOTIDE SEQUENCE</scope>
    <source>
        <strain evidence="1">ATCC 28755</strain>
    </source>
</reference>
<organism evidence="1 2">
    <name type="scientific">Hygrophoropsis aurantiaca</name>
    <dbReference type="NCBI Taxonomy" id="72124"/>
    <lineage>
        <taxon>Eukaryota</taxon>
        <taxon>Fungi</taxon>
        <taxon>Dikarya</taxon>
        <taxon>Basidiomycota</taxon>
        <taxon>Agaricomycotina</taxon>
        <taxon>Agaricomycetes</taxon>
        <taxon>Agaricomycetidae</taxon>
        <taxon>Boletales</taxon>
        <taxon>Coniophorineae</taxon>
        <taxon>Hygrophoropsidaceae</taxon>
        <taxon>Hygrophoropsis</taxon>
    </lineage>
</organism>
<gene>
    <name evidence="1" type="ORF">BJ138DRAFT_1111831</name>
</gene>
<comment type="caution">
    <text evidence="1">The sequence shown here is derived from an EMBL/GenBank/DDBJ whole genome shotgun (WGS) entry which is preliminary data.</text>
</comment>
<dbReference type="Proteomes" id="UP000790377">
    <property type="component" value="Unassembled WGS sequence"/>
</dbReference>
<accession>A0ACB8AIM5</accession>
<protein>
    <submittedName>
        <fullName evidence="1">Uncharacterized protein</fullName>
    </submittedName>
</protein>
<keyword evidence="2" id="KW-1185">Reference proteome</keyword>
<name>A0ACB8AIM5_9AGAM</name>
<dbReference type="EMBL" id="MU267639">
    <property type="protein sequence ID" value="KAH7913004.1"/>
    <property type="molecule type" value="Genomic_DNA"/>
</dbReference>